<keyword evidence="3" id="KW-1185">Reference proteome</keyword>
<dbReference type="Gene3D" id="1.10.10.60">
    <property type="entry name" value="Homeodomain-like"/>
    <property type="match status" value="1"/>
</dbReference>
<feature type="compositionally biased region" description="Polar residues" evidence="1">
    <location>
        <begin position="122"/>
        <end position="137"/>
    </location>
</feature>
<dbReference type="AlphaFoldDB" id="A0AAD9S6Z6"/>
<proteinExistence type="predicted"/>
<feature type="region of interest" description="Disordered" evidence="1">
    <location>
        <begin position="1"/>
        <end position="137"/>
    </location>
</feature>
<evidence type="ECO:0000256" key="1">
    <source>
        <dbReference type="SAM" id="MobiDB-lite"/>
    </source>
</evidence>
<gene>
    <name evidence="2" type="ORF">N8I77_010466</name>
</gene>
<feature type="compositionally biased region" description="Acidic residues" evidence="1">
    <location>
        <begin position="73"/>
        <end position="82"/>
    </location>
</feature>
<name>A0AAD9S6Z6_PHOAM</name>
<feature type="region of interest" description="Disordered" evidence="1">
    <location>
        <begin position="766"/>
        <end position="826"/>
    </location>
</feature>
<evidence type="ECO:0000313" key="3">
    <source>
        <dbReference type="Proteomes" id="UP001265746"/>
    </source>
</evidence>
<reference evidence="2" key="1">
    <citation type="submission" date="2023-06" db="EMBL/GenBank/DDBJ databases">
        <authorList>
            <person name="Noh H."/>
        </authorList>
    </citation>
    <scope>NUCLEOTIDE SEQUENCE</scope>
    <source>
        <strain evidence="2">DUCC20226</strain>
    </source>
</reference>
<feature type="region of interest" description="Disordered" evidence="1">
    <location>
        <begin position="478"/>
        <end position="502"/>
    </location>
</feature>
<feature type="compositionally biased region" description="Low complexity" evidence="1">
    <location>
        <begin position="1"/>
        <end position="57"/>
    </location>
</feature>
<feature type="compositionally biased region" description="Low complexity" evidence="1">
    <location>
        <begin position="493"/>
        <end position="502"/>
    </location>
</feature>
<dbReference type="Proteomes" id="UP001265746">
    <property type="component" value="Unassembled WGS sequence"/>
</dbReference>
<accession>A0AAD9S6Z6</accession>
<sequence length="826" mass="89424">MPPRLRGGRAAPAGPGRQSTRIAAQMEAAQQAAGQPAAEESASEPEPVITAAAAAADDASHDTDASLNASPGDNDDVDDDAAPDSPMPPPPSSSRGRGMARARGEQYARRYTRRGSRATMPASIQSPDSSATPASFPVTQTDAREPLTPQQVNPAVTYDYPGAATPLLTPRGRDATANLMNKFVDRLFSVSKDVLSHLALEGDERDGTWNDELQIHKDIFGYYYKIYNLNADVFIDIDVVADKTKAVESPFWPRMTKAVAIANLANLLTDVQDLEANPINVLNRLPLLQRIDEHFPDSFVPGGKQSLEHPMLDDDTLKQAFHIRTQRYIETLRGVQKAVPIRLFARVFLDIDVDGMEDELISDYIVAAPLRAFPGFDINDANAQKYRDAIAGFRAMLVELDSNAIISKLEQEYPFHTFLEDLKDWVRSFEAKIQAPTQPATLNGDGSYSVEEQLQQDIRAAHIGKFHFAGIERMRQHMRNASSGEQPLDLAENNASPAPSSANFSLAGTDYLAAQRARDLSQAAIRGNDGSLYAAAAADATRRGRKRGRKSGAEDDPSSKRARAADASAMPPPPPRQNAGGAIPLSSEVPGPIPGLIDVVAMSRASQLISKANRKPAQPKQRRPWTAHDTQQLVRAVNVYKAKWSTIERAIKEDHIPFNVPERDQQGLRDKARLVKVDILKTDSHLPPGFDLVVLGRKEKDMVIAAGRNPERKEEDNDPDQGPPRNTLYDPTTQRQNAPGAAAPQDYQSLAADAVDDANLRALQEAQMQPEAPIGGGAPTAPMGIPGTAPSESLGDFESQNPLSVPNGAIIDDALSEAGPSNAVNA</sequence>
<dbReference type="EMBL" id="JAUJFL010000006">
    <property type="protein sequence ID" value="KAK2600977.1"/>
    <property type="molecule type" value="Genomic_DNA"/>
</dbReference>
<feature type="region of interest" description="Disordered" evidence="1">
    <location>
        <begin position="706"/>
        <end position="744"/>
    </location>
</feature>
<protein>
    <submittedName>
        <fullName evidence="2">Uncharacterized protein</fullName>
    </submittedName>
</protein>
<evidence type="ECO:0000313" key="2">
    <source>
        <dbReference type="EMBL" id="KAK2600977.1"/>
    </source>
</evidence>
<comment type="caution">
    <text evidence="2">The sequence shown here is derived from an EMBL/GenBank/DDBJ whole genome shotgun (WGS) entry which is preliminary data.</text>
</comment>
<feature type="region of interest" description="Disordered" evidence="1">
    <location>
        <begin position="536"/>
        <end position="587"/>
    </location>
</feature>
<organism evidence="2 3">
    <name type="scientific">Phomopsis amygdali</name>
    <name type="common">Fusicoccum amygdali</name>
    <dbReference type="NCBI Taxonomy" id="1214568"/>
    <lineage>
        <taxon>Eukaryota</taxon>
        <taxon>Fungi</taxon>
        <taxon>Dikarya</taxon>
        <taxon>Ascomycota</taxon>
        <taxon>Pezizomycotina</taxon>
        <taxon>Sordariomycetes</taxon>
        <taxon>Sordariomycetidae</taxon>
        <taxon>Diaporthales</taxon>
        <taxon>Diaporthaceae</taxon>
        <taxon>Diaporthe</taxon>
    </lineage>
</organism>